<dbReference type="OrthoDB" id="3204099at2"/>
<keyword evidence="3" id="KW-0012">Acyltransferase</keyword>
<dbReference type="PANTHER" id="PTHR18919">
    <property type="entry name" value="ACETYL-COA C-ACYLTRANSFERASE"/>
    <property type="match status" value="1"/>
</dbReference>
<accession>A0A4R5DL91</accession>
<proteinExistence type="inferred from homology"/>
<dbReference type="EMBL" id="SMKZ01000002">
    <property type="protein sequence ID" value="TDE14992.1"/>
    <property type="molecule type" value="Genomic_DNA"/>
</dbReference>
<dbReference type="Pfam" id="PF02803">
    <property type="entry name" value="Thiolase_C"/>
    <property type="match status" value="1"/>
</dbReference>
<dbReference type="GO" id="GO:0005524">
    <property type="term" value="F:ATP binding"/>
    <property type="evidence" value="ECO:0007669"/>
    <property type="project" value="InterPro"/>
</dbReference>
<dbReference type="AlphaFoldDB" id="A0A4R5DL91"/>
<dbReference type="Proteomes" id="UP000294739">
    <property type="component" value="Unassembled WGS sequence"/>
</dbReference>
<dbReference type="InterPro" id="IPR016059">
    <property type="entry name" value="DNA_ligase_ATP-dep_CS"/>
</dbReference>
<dbReference type="GO" id="GO:0006281">
    <property type="term" value="P:DNA repair"/>
    <property type="evidence" value="ECO:0007669"/>
    <property type="project" value="InterPro"/>
</dbReference>
<dbReference type="PROSITE" id="PS00333">
    <property type="entry name" value="DNA_LIGASE_A2"/>
    <property type="match status" value="1"/>
</dbReference>
<evidence type="ECO:0000259" key="4">
    <source>
        <dbReference type="PROSITE" id="PS50160"/>
    </source>
</evidence>
<reference evidence="5 6" key="1">
    <citation type="submission" date="2019-03" db="EMBL/GenBank/DDBJ databases">
        <title>Draft genome sequences of novel Actinobacteria.</title>
        <authorList>
            <person name="Sahin N."/>
            <person name="Ay H."/>
            <person name="Saygin H."/>
        </authorList>
    </citation>
    <scope>NUCLEOTIDE SEQUENCE [LARGE SCALE GENOMIC DNA]</scope>
    <source>
        <strain evidence="5 6">5K138</strain>
    </source>
</reference>
<sequence length="200" mass="21682">MLGCGEGDQCVVALATGDPAEPEQVIPSGTGWQVPAYMKGNGETFLQASAEQRLEGIVAKRLRSRYEPGKRTRDWLKIKNSQRQVYKREAANPSRLRGARGPSFSYVDRIHDRIGFALHVHAERADGLVAEMPVTRLEEVVREELDRHGGAIALGHPFGSTGARIMTTLLNGLASTDGTIGLETMCVGGGQGMAIIPERM</sequence>
<comment type="similarity">
    <text evidence="1">Belongs to the thiolase-like superfamily. Thiolase family.</text>
</comment>
<organism evidence="5 6">
    <name type="scientific">Jiangella asiatica</name>
    <dbReference type="NCBI Taxonomy" id="2530372"/>
    <lineage>
        <taxon>Bacteria</taxon>
        <taxon>Bacillati</taxon>
        <taxon>Actinomycetota</taxon>
        <taxon>Actinomycetes</taxon>
        <taxon>Jiangellales</taxon>
        <taxon>Jiangellaceae</taxon>
        <taxon>Jiangella</taxon>
    </lineage>
</organism>
<dbReference type="Gene3D" id="3.30.1490.70">
    <property type="match status" value="1"/>
</dbReference>
<dbReference type="Gene3D" id="3.40.47.10">
    <property type="match status" value="1"/>
</dbReference>
<dbReference type="InterPro" id="IPR016039">
    <property type="entry name" value="Thiolase-like"/>
</dbReference>
<gene>
    <name evidence="5" type="ORF">E1269_02460</name>
</gene>
<evidence type="ECO:0000313" key="6">
    <source>
        <dbReference type="Proteomes" id="UP000294739"/>
    </source>
</evidence>
<evidence type="ECO:0000256" key="2">
    <source>
        <dbReference type="ARBA" id="ARBA00022679"/>
    </source>
</evidence>
<feature type="domain" description="ATP-dependent DNA ligase family profile" evidence="4">
    <location>
        <begin position="45"/>
        <end position="105"/>
    </location>
</feature>
<evidence type="ECO:0000256" key="1">
    <source>
        <dbReference type="ARBA" id="ARBA00010982"/>
    </source>
</evidence>
<evidence type="ECO:0000256" key="3">
    <source>
        <dbReference type="ARBA" id="ARBA00023315"/>
    </source>
</evidence>
<dbReference type="InParanoid" id="A0A4R5DL91"/>
<dbReference type="PROSITE" id="PS50160">
    <property type="entry name" value="DNA_LIGASE_A3"/>
    <property type="match status" value="1"/>
</dbReference>
<keyword evidence="2" id="KW-0808">Transferase</keyword>
<dbReference type="SUPFAM" id="SSF56091">
    <property type="entry name" value="DNA ligase/mRNA capping enzyme, catalytic domain"/>
    <property type="match status" value="1"/>
</dbReference>
<dbReference type="GO" id="GO:0003910">
    <property type="term" value="F:DNA ligase (ATP) activity"/>
    <property type="evidence" value="ECO:0007669"/>
    <property type="project" value="InterPro"/>
</dbReference>
<dbReference type="InterPro" id="IPR012310">
    <property type="entry name" value="DNA_ligase_ATP-dep_cent"/>
</dbReference>
<dbReference type="GO" id="GO:0006310">
    <property type="term" value="P:DNA recombination"/>
    <property type="evidence" value="ECO:0007669"/>
    <property type="project" value="InterPro"/>
</dbReference>
<protein>
    <recommendedName>
        <fullName evidence="4">ATP-dependent DNA ligase family profile domain-containing protein</fullName>
    </recommendedName>
</protein>
<dbReference type="GO" id="GO:0016747">
    <property type="term" value="F:acyltransferase activity, transferring groups other than amino-acyl groups"/>
    <property type="evidence" value="ECO:0007669"/>
    <property type="project" value="InterPro"/>
</dbReference>
<name>A0A4R5DL91_9ACTN</name>
<dbReference type="Pfam" id="PF01068">
    <property type="entry name" value="DNA_ligase_A_M"/>
    <property type="match status" value="1"/>
</dbReference>
<dbReference type="SUPFAM" id="SSF53901">
    <property type="entry name" value="Thiolase-like"/>
    <property type="match status" value="1"/>
</dbReference>
<evidence type="ECO:0000313" key="5">
    <source>
        <dbReference type="EMBL" id="TDE14992.1"/>
    </source>
</evidence>
<comment type="caution">
    <text evidence="5">The sequence shown here is derived from an EMBL/GenBank/DDBJ whole genome shotgun (WGS) entry which is preliminary data.</text>
</comment>
<dbReference type="InterPro" id="IPR020617">
    <property type="entry name" value="Thiolase_C"/>
</dbReference>
<keyword evidence="6" id="KW-1185">Reference proteome</keyword>
<dbReference type="PANTHER" id="PTHR18919:SF134">
    <property type="entry name" value="BETA-KETOACYL COA THIOLASE FADA3-RELATED"/>
    <property type="match status" value="1"/>
</dbReference>